<dbReference type="InterPro" id="IPR005801">
    <property type="entry name" value="ADC_synthase"/>
</dbReference>
<organism evidence="7 8">
    <name type="scientific">Porphyromonas circumdentaria</name>
    <dbReference type="NCBI Taxonomy" id="29524"/>
    <lineage>
        <taxon>Bacteria</taxon>
        <taxon>Pseudomonadati</taxon>
        <taxon>Bacteroidota</taxon>
        <taxon>Bacteroidia</taxon>
        <taxon>Bacteroidales</taxon>
        <taxon>Porphyromonadaceae</taxon>
        <taxon>Porphyromonas</taxon>
    </lineage>
</organism>
<gene>
    <name evidence="7" type="ORF">SAMN02745171_01460</name>
</gene>
<accession>A0A1T4PGD0</accession>
<sequence length="360" mass="40588">MRQELEIVNELWRKETPFALYRLPYSQQAVLVVGSSSSLSTYSSVGELPFSDCFVIAPFSSSSSTPIVTFSPTTEQLFFISTTDHRARELQKELPFLAVSAEYRDLFDNYIEAIRSGRVEKLVLARQRNHFPQKTFSPLEAWREACALYPQAYVYLTSTPITGLWLGASPEVLLSGQNRHWYTTALAGTQPLVDGELPAVWSQKNREEQAYVATYIRECLHSLGIEGRESEPYTVQAASMAHLKTDFFFSLSQPSILPRLLELLHPTPAVCGFPKKRAMEFILEQEKDSRSYYSGFLGRINPQGATDIYVNIRCLQSQDPHVTLYAGGGIVASSEVIEEWIETERKMNTMSRLIASVPSS</sequence>
<dbReference type="GO" id="GO:0008909">
    <property type="term" value="F:isochorismate synthase activity"/>
    <property type="evidence" value="ECO:0007669"/>
    <property type="project" value="UniProtKB-EC"/>
</dbReference>
<dbReference type="SUPFAM" id="SSF56322">
    <property type="entry name" value="ADC synthase"/>
    <property type="match status" value="1"/>
</dbReference>
<evidence type="ECO:0000256" key="2">
    <source>
        <dbReference type="ARBA" id="ARBA00005297"/>
    </source>
</evidence>
<protein>
    <recommendedName>
        <fullName evidence="3">isochorismate synthase</fullName>
        <ecNumber evidence="3">5.4.4.2</ecNumber>
    </recommendedName>
    <alternativeName>
        <fullName evidence="5">Isochorismate mutase</fullName>
    </alternativeName>
</protein>
<comment type="catalytic activity">
    <reaction evidence="1">
        <text>chorismate = isochorismate</text>
        <dbReference type="Rhea" id="RHEA:18985"/>
        <dbReference type="ChEBI" id="CHEBI:29748"/>
        <dbReference type="ChEBI" id="CHEBI:29780"/>
        <dbReference type="EC" id="5.4.4.2"/>
    </reaction>
</comment>
<evidence type="ECO:0000256" key="5">
    <source>
        <dbReference type="ARBA" id="ARBA00041564"/>
    </source>
</evidence>
<proteinExistence type="inferred from homology"/>
<reference evidence="8" key="1">
    <citation type="submission" date="2017-02" db="EMBL/GenBank/DDBJ databases">
        <authorList>
            <person name="Varghese N."/>
            <person name="Submissions S."/>
        </authorList>
    </citation>
    <scope>NUCLEOTIDE SEQUENCE [LARGE SCALE GENOMIC DNA]</scope>
    <source>
        <strain evidence="8">ATCC 51356</strain>
    </source>
</reference>
<keyword evidence="8" id="KW-1185">Reference proteome</keyword>
<name>A0A1T4PGD0_9PORP</name>
<evidence type="ECO:0000259" key="6">
    <source>
        <dbReference type="Pfam" id="PF00425"/>
    </source>
</evidence>
<dbReference type="STRING" id="29524.SAMN02745171_01460"/>
<dbReference type="OrthoDB" id="9806579at2"/>
<dbReference type="InterPro" id="IPR015890">
    <property type="entry name" value="Chorismate_C"/>
</dbReference>
<dbReference type="Gene3D" id="3.60.120.10">
    <property type="entry name" value="Anthranilate synthase"/>
    <property type="match status" value="1"/>
</dbReference>
<dbReference type="Proteomes" id="UP000190121">
    <property type="component" value="Unassembled WGS sequence"/>
</dbReference>
<evidence type="ECO:0000256" key="1">
    <source>
        <dbReference type="ARBA" id="ARBA00000799"/>
    </source>
</evidence>
<dbReference type="NCBIfam" id="TIGR00543">
    <property type="entry name" value="isochor_syn"/>
    <property type="match status" value="1"/>
</dbReference>
<dbReference type="Pfam" id="PF00425">
    <property type="entry name" value="Chorismate_bind"/>
    <property type="match status" value="1"/>
</dbReference>
<dbReference type="EC" id="5.4.4.2" evidence="3"/>
<dbReference type="EMBL" id="FUXE01000016">
    <property type="protein sequence ID" value="SJZ90615.1"/>
    <property type="molecule type" value="Genomic_DNA"/>
</dbReference>
<feature type="domain" description="Chorismate-utilising enzyme C-terminal" evidence="6">
    <location>
        <begin position="101"/>
        <end position="346"/>
    </location>
</feature>
<dbReference type="PANTHER" id="PTHR42839:SF2">
    <property type="entry name" value="ISOCHORISMATE SYNTHASE ENTC"/>
    <property type="match status" value="1"/>
</dbReference>
<dbReference type="PANTHER" id="PTHR42839">
    <property type="entry name" value="ISOCHORISMATE SYNTHASE ENTC"/>
    <property type="match status" value="1"/>
</dbReference>
<dbReference type="RefSeq" id="WP_078737358.1">
    <property type="nucleotide sequence ID" value="NZ_FUXE01000016.1"/>
</dbReference>
<keyword evidence="4" id="KW-0413">Isomerase</keyword>
<dbReference type="AlphaFoldDB" id="A0A1T4PGD0"/>
<evidence type="ECO:0000313" key="7">
    <source>
        <dbReference type="EMBL" id="SJZ90615.1"/>
    </source>
</evidence>
<comment type="similarity">
    <text evidence="2">Belongs to the isochorismate synthase family.</text>
</comment>
<evidence type="ECO:0000256" key="3">
    <source>
        <dbReference type="ARBA" id="ARBA00012824"/>
    </source>
</evidence>
<dbReference type="InterPro" id="IPR004561">
    <property type="entry name" value="IsoChor_synthase"/>
</dbReference>
<evidence type="ECO:0000256" key="4">
    <source>
        <dbReference type="ARBA" id="ARBA00023235"/>
    </source>
</evidence>
<evidence type="ECO:0000313" key="8">
    <source>
        <dbReference type="Proteomes" id="UP000190121"/>
    </source>
</evidence>